<protein>
    <recommendedName>
        <fullName evidence="2">Stress-response A/B barrel domain-containing protein</fullName>
    </recommendedName>
</protein>
<dbReference type="SUPFAM" id="SSF54909">
    <property type="entry name" value="Dimeric alpha+beta barrel"/>
    <property type="match status" value="1"/>
</dbReference>
<dbReference type="InterPro" id="IPR011008">
    <property type="entry name" value="Dimeric_a/b-barrel"/>
</dbReference>
<dbReference type="SMART" id="SM00886">
    <property type="entry name" value="Dabb"/>
    <property type="match status" value="1"/>
</dbReference>
<dbReference type="PANTHER" id="PTHR33178">
    <property type="match status" value="1"/>
</dbReference>
<dbReference type="Pfam" id="PF07876">
    <property type="entry name" value="Dabb"/>
    <property type="match status" value="1"/>
</dbReference>
<gene>
    <name evidence="3" type="ORF">LPJ53_004311</name>
</gene>
<keyword evidence="4" id="KW-1185">Reference proteome</keyword>
<evidence type="ECO:0000256" key="1">
    <source>
        <dbReference type="ARBA" id="ARBA00011738"/>
    </source>
</evidence>
<dbReference type="InterPro" id="IPR044662">
    <property type="entry name" value="HS1/DABB1-like"/>
</dbReference>
<name>A0A9W7XUK6_9FUNG</name>
<dbReference type="PANTHER" id="PTHR33178:SF10">
    <property type="entry name" value="STRESS-RESPONSE A_B BARREL DOMAIN-CONTAINING PROTEIN"/>
    <property type="match status" value="1"/>
</dbReference>
<organism evidence="3 4">
    <name type="scientific">Coemansia erecta</name>
    <dbReference type="NCBI Taxonomy" id="147472"/>
    <lineage>
        <taxon>Eukaryota</taxon>
        <taxon>Fungi</taxon>
        <taxon>Fungi incertae sedis</taxon>
        <taxon>Zoopagomycota</taxon>
        <taxon>Kickxellomycotina</taxon>
        <taxon>Kickxellomycetes</taxon>
        <taxon>Kickxellales</taxon>
        <taxon>Kickxellaceae</taxon>
        <taxon>Coemansia</taxon>
    </lineage>
</organism>
<dbReference type="Gene3D" id="3.30.70.100">
    <property type="match status" value="1"/>
</dbReference>
<feature type="domain" description="Stress-response A/B barrel" evidence="2">
    <location>
        <begin position="6"/>
        <end position="99"/>
    </location>
</feature>
<dbReference type="InterPro" id="IPR013097">
    <property type="entry name" value="Dabb"/>
</dbReference>
<dbReference type="PROSITE" id="PS51502">
    <property type="entry name" value="S_R_A_B_BARREL"/>
    <property type="match status" value="1"/>
</dbReference>
<dbReference type="Proteomes" id="UP001149813">
    <property type="component" value="Unassembled WGS sequence"/>
</dbReference>
<reference evidence="3" key="1">
    <citation type="submission" date="2022-07" db="EMBL/GenBank/DDBJ databases">
        <title>Phylogenomic reconstructions and comparative analyses of Kickxellomycotina fungi.</title>
        <authorList>
            <person name="Reynolds N.K."/>
            <person name="Stajich J.E."/>
            <person name="Barry K."/>
            <person name="Grigoriev I.V."/>
            <person name="Crous P."/>
            <person name="Smith M.E."/>
        </authorList>
    </citation>
    <scope>NUCLEOTIDE SEQUENCE</scope>
    <source>
        <strain evidence="3">NBRC 32514</strain>
    </source>
</reference>
<evidence type="ECO:0000313" key="3">
    <source>
        <dbReference type="EMBL" id="KAJ1721126.1"/>
    </source>
</evidence>
<evidence type="ECO:0000259" key="2">
    <source>
        <dbReference type="PROSITE" id="PS51502"/>
    </source>
</evidence>
<dbReference type="EMBL" id="JANBOJ010000195">
    <property type="protein sequence ID" value="KAJ1721126.1"/>
    <property type="molecule type" value="Genomic_DNA"/>
</dbReference>
<proteinExistence type="predicted"/>
<comment type="caution">
    <text evidence="3">The sequence shown here is derived from an EMBL/GenBank/DDBJ whole genome shotgun (WGS) entry which is preliminary data.</text>
</comment>
<accession>A0A9W7XUK6</accession>
<dbReference type="OrthoDB" id="42919at2759"/>
<comment type="subunit">
    <text evidence="1">Homodimer.</text>
</comment>
<sequence length="99" mass="10721">MPAQTFIHIVLLPVKTDASPQLVAAVVEELNALAQHIPFVISSRCGQTVTQRGKQYTHGLVVELESAGQLQAYADHPVHQAVLTKISQIVSEPPLAIDF</sequence>
<dbReference type="AlphaFoldDB" id="A0A9W7XUK6"/>
<evidence type="ECO:0000313" key="4">
    <source>
        <dbReference type="Proteomes" id="UP001149813"/>
    </source>
</evidence>